<dbReference type="Pfam" id="PF07484">
    <property type="entry name" value="Collar"/>
    <property type="match status" value="1"/>
</dbReference>
<reference evidence="3" key="1">
    <citation type="submission" date="2021-06" db="EMBL/GenBank/DDBJ databases">
        <title>Identification of Pseudomonas cichorii causing bacterial leaf black spot of flue-cured tobacco, a new disease in China.</title>
        <authorList>
            <person name="Lu C.-H."/>
        </authorList>
    </citation>
    <scope>NUCLEOTIDE SEQUENCE [LARGE SCALE GENOMIC DNA]</scope>
    <source>
        <strain evidence="3">LJ2</strain>
    </source>
</reference>
<dbReference type="RefSeq" id="WP_216704276.1">
    <property type="nucleotide sequence ID" value="NZ_CP076668.1"/>
</dbReference>
<evidence type="ECO:0000313" key="2">
    <source>
        <dbReference type="EMBL" id="QWU82825.1"/>
    </source>
</evidence>
<dbReference type="Proteomes" id="UP000683401">
    <property type="component" value="Chromosome"/>
</dbReference>
<gene>
    <name evidence="2" type="ORF">KQP88_23020</name>
</gene>
<accession>A0ABX8HR31</accession>
<dbReference type="EMBL" id="CP076668">
    <property type="protein sequence ID" value="QWU82825.1"/>
    <property type="molecule type" value="Genomic_DNA"/>
</dbReference>
<protein>
    <submittedName>
        <fullName evidence="2">Tail fiber protein</fullName>
    </submittedName>
</protein>
<evidence type="ECO:0000313" key="3">
    <source>
        <dbReference type="Proteomes" id="UP000683401"/>
    </source>
</evidence>
<keyword evidence="3" id="KW-1185">Reference proteome</keyword>
<organism evidence="2 3">
    <name type="scientific">Pseudomonas lijiangensis</name>
    <dbReference type="NCBI Taxonomy" id="2995658"/>
    <lineage>
        <taxon>Bacteria</taxon>
        <taxon>Pseudomonadati</taxon>
        <taxon>Pseudomonadota</taxon>
        <taxon>Gammaproteobacteria</taxon>
        <taxon>Pseudomonadales</taxon>
        <taxon>Pseudomonadaceae</taxon>
        <taxon>Pseudomonas</taxon>
    </lineage>
</organism>
<sequence>MEVFMGSIMTFGFPFAPNGWAQCNGQTLNISQYNALYALLGVIYGGNASQNFMLPNLQGRVPVNQGTGLNLTNRVIGTASGVEKVTVAIANMPAHVHQMSALTATTTINLGALPSTTGSIVPTATNSYIGGTTAGPTSANMFAPDLGTGAPIVQKGVSTAISGTMQSVGGSQPLDSMNPFLVVNFSIALQGLFPTRN</sequence>
<evidence type="ECO:0000259" key="1">
    <source>
        <dbReference type="Pfam" id="PF07484"/>
    </source>
</evidence>
<proteinExistence type="predicted"/>
<dbReference type="InterPro" id="IPR011083">
    <property type="entry name" value="Phage_tail_collar_dom"/>
</dbReference>
<feature type="domain" description="Phage tail collar" evidence="1">
    <location>
        <begin position="6"/>
        <end position="62"/>
    </location>
</feature>
<name>A0ABX8HR31_9PSED</name>